<reference evidence="1" key="1">
    <citation type="submission" date="2020-05" db="EMBL/GenBank/DDBJ databases">
        <title>WGS assembly of Panicum virgatum.</title>
        <authorList>
            <person name="Lovell J.T."/>
            <person name="Jenkins J."/>
            <person name="Shu S."/>
            <person name="Juenger T.E."/>
            <person name="Schmutz J."/>
        </authorList>
    </citation>
    <scope>NUCLEOTIDE SEQUENCE</scope>
    <source>
        <strain evidence="1">AP13</strain>
    </source>
</reference>
<dbReference type="EMBL" id="CM029046">
    <property type="protein sequence ID" value="KAG2588873.1"/>
    <property type="molecule type" value="Genomic_DNA"/>
</dbReference>
<comment type="caution">
    <text evidence="1">The sequence shown here is derived from an EMBL/GenBank/DDBJ whole genome shotgun (WGS) entry which is preliminary data.</text>
</comment>
<gene>
    <name evidence="1" type="ORF">PVAP13_5NG354962</name>
</gene>
<dbReference type="AlphaFoldDB" id="A0A8T0RWH3"/>
<keyword evidence="2" id="KW-1185">Reference proteome</keyword>
<proteinExistence type="predicted"/>
<dbReference type="Proteomes" id="UP000823388">
    <property type="component" value="Chromosome 5N"/>
</dbReference>
<organism evidence="1 2">
    <name type="scientific">Panicum virgatum</name>
    <name type="common">Blackwell switchgrass</name>
    <dbReference type="NCBI Taxonomy" id="38727"/>
    <lineage>
        <taxon>Eukaryota</taxon>
        <taxon>Viridiplantae</taxon>
        <taxon>Streptophyta</taxon>
        <taxon>Embryophyta</taxon>
        <taxon>Tracheophyta</taxon>
        <taxon>Spermatophyta</taxon>
        <taxon>Magnoliopsida</taxon>
        <taxon>Liliopsida</taxon>
        <taxon>Poales</taxon>
        <taxon>Poaceae</taxon>
        <taxon>PACMAD clade</taxon>
        <taxon>Panicoideae</taxon>
        <taxon>Panicodae</taxon>
        <taxon>Paniceae</taxon>
        <taxon>Panicinae</taxon>
        <taxon>Panicum</taxon>
        <taxon>Panicum sect. Hiantes</taxon>
    </lineage>
</organism>
<evidence type="ECO:0000313" key="1">
    <source>
        <dbReference type="EMBL" id="KAG2588873.1"/>
    </source>
</evidence>
<protein>
    <submittedName>
        <fullName evidence="1">Uncharacterized protein</fullName>
    </submittedName>
</protein>
<evidence type="ECO:0000313" key="2">
    <source>
        <dbReference type="Proteomes" id="UP000823388"/>
    </source>
</evidence>
<name>A0A8T0RWH3_PANVG</name>
<accession>A0A8T0RWH3</accession>
<sequence>MASQKTSQQDQCGASSLITNKLILFHVVRDGRAQFPPFGLCLPTTRHAPATVALQIHQQATAPSFSVKLQQQQLDLVDFSSSILFSMSTAQLAYQQLTQKHHHKFRSSNQIRRQAKSSFSLISLFFLFSLEQPNRTSSNPATGRQASAAAA</sequence>